<protein>
    <submittedName>
        <fullName evidence="1">OLC1v1028980C1</fullName>
    </submittedName>
</protein>
<accession>A0AAV1CD15</accession>
<dbReference type="Proteomes" id="UP001161247">
    <property type="component" value="Chromosome 2"/>
</dbReference>
<gene>
    <name evidence="1" type="ORF">OLC1_LOCUS4874</name>
</gene>
<evidence type="ECO:0000313" key="2">
    <source>
        <dbReference type="Proteomes" id="UP001161247"/>
    </source>
</evidence>
<sequence>MIPDDLIPEILTRLPSKSLMRFNLRRDGGNDILPDYTFDCDNKEGISLTNFTGNNYSSSLINSLLVTWVSIPSTKSTNYSRYVAILTIGVDSS</sequence>
<dbReference type="AlphaFoldDB" id="A0AAV1CD15"/>
<evidence type="ECO:0000313" key="1">
    <source>
        <dbReference type="EMBL" id="CAI9093475.1"/>
    </source>
</evidence>
<name>A0AAV1CD15_OLDCO</name>
<keyword evidence="2" id="KW-1185">Reference proteome</keyword>
<organism evidence="1 2">
    <name type="scientific">Oldenlandia corymbosa var. corymbosa</name>
    <dbReference type="NCBI Taxonomy" id="529605"/>
    <lineage>
        <taxon>Eukaryota</taxon>
        <taxon>Viridiplantae</taxon>
        <taxon>Streptophyta</taxon>
        <taxon>Embryophyta</taxon>
        <taxon>Tracheophyta</taxon>
        <taxon>Spermatophyta</taxon>
        <taxon>Magnoliopsida</taxon>
        <taxon>eudicotyledons</taxon>
        <taxon>Gunneridae</taxon>
        <taxon>Pentapetalae</taxon>
        <taxon>asterids</taxon>
        <taxon>lamiids</taxon>
        <taxon>Gentianales</taxon>
        <taxon>Rubiaceae</taxon>
        <taxon>Rubioideae</taxon>
        <taxon>Spermacoceae</taxon>
        <taxon>Hedyotis-Oldenlandia complex</taxon>
        <taxon>Oldenlandia</taxon>
    </lineage>
</organism>
<reference evidence="1" key="1">
    <citation type="submission" date="2023-03" db="EMBL/GenBank/DDBJ databases">
        <authorList>
            <person name="Julca I."/>
        </authorList>
    </citation>
    <scope>NUCLEOTIDE SEQUENCE</scope>
</reference>
<dbReference type="EMBL" id="OX459119">
    <property type="protein sequence ID" value="CAI9093475.1"/>
    <property type="molecule type" value="Genomic_DNA"/>
</dbReference>
<proteinExistence type="predicted"/>